<feature type="chain" id="PRO_5034795991" description="Endoglucanase" evidence="9">
    <location>
        <begin position="27"/>
        <end position="514"/>
    </location>
</feature>
<evidence type="ECO:0000256" key="3">
    <source>
        <dbReference type="ARBA" id="ARBA00022801"/>
    </source>
</evidence>
<dbReference type="Pfam" id="PF00759">
    <property type="entry name" value="Glyco_hydro_9"/>
    <property type="match status" value="1"/>
</dbReference>
<dbReference type="AlphaFoldDB" id="A0A8B7C623"/>
<feature type="active site" evidence="8">
    <location>
        <position position="416"/>
    </location>
</feature>
<dbReference type="KEGG" id="pda:103709033"/>
<keyword evidence="3 8" id="KW-0378">Hydrolase</keyword>
<keyword evidence="5 8" id="KW-0119">Carbohydrate metabolism</keyword>
<keyword evidence="4 9" id="KW-0136">Cellulose degradation</keyword>
<dbReference type="InterPro" id="IPR012341">
    <property type="entry name" value="6hp_glycosidase-like_sf"/>
</dbReference>
<feature type="signal peptide" evidence="9">
    <location>
        <begin position="1"/>
        <end position="26"/>
    </location>
</feature>
<reference evidence="12" key="2">
    <citation type="submission" date="2025-08" db="UniProtKB">
        <authorList>
            <consortium name="RefSeq"/>
        </authorList>
    </citation>
    <scope>IDENTIFICATION</scope>
    <source>
        <tissue evidence="12">Young leaves</tissue>
    </source>
</reference>
<name>A0A8B7C623_PHODC</name>
<dbReference type="FunFam" id="1.50.10.10:FF:000020">
    <property type="entry name" value="Endoglucanase"/>
    <property type="match status" value="1"/>
</dbReference>
<evidence type="ECO:0000256" key="6">
    <source>
        <dbReference type="ARBA" id="ARBA00023295"/>
    </source>
</evidence>
<evidence type="ECO:0000256" key="2">
    <source>
        <dbReference type="ARBA" id="ARBA00007072"/>
    </source>
</evidence>
<comment type="catalytic activity">
    <reaction evidence="1 9">
        <text>Endohydrolysis of (1-&gt;4)-beta-D-glucosidic linkages in cellulose, lichenin and cereal beta-D-glucans.</text>
        <dbReference type="EC" id="3.2.1.4"/>
    </reaction>
</comment>
<dbReference type="PROSITE" id="PS00592">
    <property type="entry name" value="GH9_2"/>
    <property type="match status" value="1"/>
</dbReference>
<dbReference type="GeneID" id="103709033"/>
<keyword evidence="7 8" id="KW-0624">Polysaccharide degradation</keyword>
<evidence type="ECO:0000259" key="10">
    <source>
        <dbReference type="Pfam" id="PF00759"/>
    </source>
</evidence>
<dbReference type="PANTHER" id="PTHR22298">
    <property type="entry name" value="ENDO-1,4-BETA-GLUCANASE"/>
    <property type="match status" value="1"/>
</dbReference>
<dbReference type="SUPFAM" id="SSF48208">
    <property type="entry name" value="Six-hairpin glycosidases"/>
    <property type="match status" value="1"/>
</dbReference>
<sequence>MAWKENGSAVALCLWALVFGLAIGSAVDEGGEGRALCDGSYNYTDALAKAILFFEGQRSGKLPADQRVEWRAHSALTDGQIDNVDLTGGYYDAGDNIKFGWPMSFSVALLSWAATEYEAQISAVGQLDHLHSAIRWGADFILKAHTSPTTLYTQVGDGSDHSCWERPEDMDTPRNLFKITESSPGTEVAADAAAALASAYMVLKSVDPDYAAKLLEEAKALFEFADKYRGSYQASCPFYCSFSSYQDELLWGATWLYKATKDVQFLTFVSNNQNWSGVVPEFSWDNKFVGAQALLTKEYLAGKKDLAIYKTHADGFVCSLMPGSGTVKIQTTPGGLLFTRDTVNLQYVTSAVMVLFYYSNTLDSAGISEVQCSSANFSTAQIRAFAKSQVDYILGKNPLGYSYMVGFGTKYPRRIHHRGASIPSVQVHPAKVACGEGFADYFNTDNPNANIHVGAIVGGPNSGDEFGDVRSESIHSEPTTYMNAAFVGASAPLLDEKCGLQLPLDDGGFMASAS</sequence>
<evidence type="ECO:0000256" key="8">
    <source>
        <dbReference type="PROSITE-ProRule" id="PRU10059"/>
    </source>
</evidence>
<dbReference type="OrthoDB" id="10257085at2759"/>
<feature type="domain" description="Glycoside hydrolase family 9" evidence="10">
    <location>
        <begin position="43"/>
        <end position="489"/>
    </location>
</feature>
<dbReference type="InterPro" id="IPR018221">
    <property type="entry name" value="Glyco_hydro_9_His_AS"/>
</dbReference>
<keyword evidence="11" id="KW-1185">Reference proteome</keyword>
<protein>
    <recommendedName>
        <fullName evidence="9">Endoglucanase</fullName>
        <ecNumber evidence="9">3.2.1.4</ecNumber>
    </recommendedName>
</protein>
<reference evidence="11" key="1">
    <citation type="journal article" date="2019" name="Nat. Commun.">
        <title>Genome-wide association mapping of date palm fruit traits.</title>
        <authorList>
            <person name="Hazzouri K.M."/>
            <person name="Gros-Balthazard M."/>
            <person name="Flowers J.M."/>
            <person name="Copetti D."/>
            <person name="Lemansour A."/>
            <person name="Lebrun M."/>
            <person name="Masmoudi K."/>
            <person name="Ferrand S."/>
            <person name="Dhar M.I."/>
            <person name="Fresquez Z.A."/>
            <person name="Rosas U."/>
            <person name="Zhang J."/>
            <person name="Talag J."/>
            <person name="Lee S."/>
            <person name="Kudrna D."/>
            <person name="Powell R.F."/>
            <person name="Leitch I.J."/>
            <person name="Krueger R.R."/>
            <person name="Wing R.A."/>
            <person name="Amiri K.M.A."/>
            <person name="Purugganan M.D."/>
        </authorList>
    </citation>
    <scope>NUCLEOTIDE SEQUENCE [LARGE SCALE GENOMIC DNA]</scope>
    <source>
        <strain evidence="11">cv. Khalas</strain>
    </source>
</reference>
<dbReference type="GO" id="GO:0030245">
    <property type="term" value="P:cellulose catabolic process"/>
    <property type="evidence" value="ECO:0007669"/>
    <property type="project" value="UniProtKB-KW"/>
</dbReference>
<dbReference type="EC" id="3.2.1.4" evidence="9"/>
<gene>
    <name evidence="12" type="primary">LOC103709033</name>
</gene>
<evidence type="ECO:0000256" key="9">
    <source>
        <dbReference type="RuleBase" id="RU361166"/>
    </source>
</evidence>
<dbReference type="Proteomes" id="UP000228380">
    <property type="component" value="Chromosome 11"/>
</dbReference>
<organism evidence="11 12">
    <name type="scientific">Phoenix dactylifera</name>
    <name type="common">Date palm</name>
    <dbReference type="NCBI Taxonomy" id="42345"/>
    <lineage>
        <taxon>Eukaryota</taxon>
        <taxon>Viridiplantae</taxon>
        <taxon>Streptophyta</taxon>
        <taxon>Embryophyta</taxon>
        <taxon>Tracheophyta</taxon>
        <taxon>Spermatophyta</taxon>
        <taxon>Magnoliopsida</taxon>
        <taxon>Liliopsida</taxon>
        <taxon>Arecaceae</taxon>
        <taxon>Coryphoideae</taxon>
        <taxon>Phoeniceae</taxon>
        <taxon>Phoenix</taxon>
    </lineage>
</organism>
<dbReference type="InterPro" id="IPR001701">
    <property type="entry name" value="Glyco_hydro_9"/>
</dbReference>
<accession>A0A8B7C623</accession>
<dbReference type="InterPro" id="IPR008928">
    <property type="entry name" value="6-hairpin_glycosidase_sf"/>
</dbReference>
<evidence type="ECO:0000313" key="11">
    <source>
        <dbReference type="Proteomes" id="UP000228380"/>
    </source>
</evidence>
<dbReference type="Gene3D" id="1.50.10.10">
    <property type="match status" value="1"/>
</dbReference>
<keyword evidence="9" id="KW-0732">Signal</keyword>
<dbReference type="RefSeq" id="XP_008792409.2">
    <property type="nucleotide sequence ID" value="XM_008794187.4"/>
</dbReference>
<keyword evidence="6 8" id="KW-0326">Glycosidase</keyword>
<dbReference type="GO" id="GO:0008810">
    <property type="term" value="F:cellulase activity"/>
    <property type="evidence" value="ECO:0007669"/>
    <property type="project" value="UniProtKB-EC"/>
</dbReference>
<evidence type="ECO:0000256" key="4">
    <source>
        <dbReference type="ARBA" id="ARBA00023001"/>
    </source>
</evidence>
<evidence type="ECO:0000256" key="5">
    <source>
        <dbReference type="ARBA" id="ARBA00023277"/>
    </source>
</evidence>
<evidence type="ECO:0000256" key="1">
    <source>
        <dbReference type="ARBA" id="ARBA00000966"/>
    </source>
</evidence>
<evidence type="ECO:0000313" key="12">
    <source>
        <dbReference type="RefSeq" id="XP_008792409.2"/>
    </source>
</evidence>
<evidence type="ECO:0000256" key="7">
    <source>
        <dbReference type="ARBA" id="ARBA00023326"/>
    </source>
</evidence>
<comment type="similarity">
    <text evidence="2 8 9">Belongs to the glycosyl hydrolase 9 (cellulase E) family.</text>
</comment>
<proteinExistence type="inferred from homology"/>